<feature type="transmembrane region" description="Helical" evidence="1">
    <location>
        <begin position="213"/>
        <end position="231"/>
    </location>
</feature>
<dbReference type="Pfam" id="PF14329">
    <property type="entry name" value="DUF4386"/>
    <property type="match status" value="1"/>
</dbReference>
<evidence type="ECO:0000256" key="1">
    <source>
        <dbReference type="SAM" id="Phobius"/>
    </source>
</evidence>
<organism evidence="2 3">
    <name type="scientific">Microlunatus phosphovorus (strain ATCC 700054 / DSM 10555 / JCM 9379 / NBRC 101784 / NCIMB 13414 / VKM Ac-1990 / NM-1)</name>
    <dbReference type="NCBI Taxonomy" id="1032480"/>
    <lineage>
        <taxon>Bacteria</taxon>
        <taxon>Bacillati</taxon>
        <taxon>Actinomycetota</taxon>
        <taxon>Actinomycetes</taxon>
        <taxon>Propionibacteriales</taxon>
        <taxon>Propionibacteriaceae</taxon>
        <taxon>Microlunatus</taxon>
    </lineage>
</organism>
<dbReference type="eggNOG" id="ENOG502ZCB1">
    <property type="taxonomic scope" value="Bacteria"/>
</dbReference>
<gene>
    <name evidence="2" type="ordered locus">MLP_05540</name>
</gene>
<feature type="transmembrane region" description="Helical" evidence="1">
    <location>
        <begin position="20"/>
        <end position="48"/>
    </location>
</feature>
<name>F5XK72_MICPN</name>
<feature type="transmembrane region" description="Helical" evidence="1">
    <location>
        <begin position="159"/>
        <end position="177"/>
    </location>
</feature>
<dbReference type="EMBL" id="AP012204">
    <property type="protein sequence ID" value="BAK33568.1"/>
    <property type="molecule type" value="Genomic_DNA"/>
</dbReference>
<dbReference type="KEGG" id="mph:MLP_05540"/>
<dbReference type="Proteomes" id="UP000007947">
    <property type="component" value="Chromosome"/>
</dbReference>
<dbReference type="OrthoDB" id="326446at2"/>
<evidence type="ECO:0000313" key="2">
    <source>
        <dbReference type="EMBL" id="BAK33568.1"/>
    </source>
</evidence>
<proteinExistence type="predicted"/>
<accession>F5XK72</accession>
<dbReference type="AlphaFoldDB" id="F5XK72"/>
<feature type="transmembrane region" description="Helical" evidence="1">
    <location>
        <begin position="103"/>
        <end position="122"/>
    </location>
</feature>
<evidence type="ECO:0000313" key="3">
    <source>
        <dbReference type="Proteomes" id="UP000007947"/>
    </source>
</evidence>
<keyword evidence="1" id="KW-0472">Membrane</keyword>
<feature type="transmembrane region" description="Helical" evidence="1">
    <location>
        <begin position="184"/>
        <end position="207"/>
    </location>
</feature>
<dbReference type="InterPro" id="IPR025495">
    <property type="entry name" value="DUF4386"/>
</dbReference>
<dbReference type="RefSeq" id="WP_013861457.1">
    <property type="nucleotide sequence ID" value="NC_015635.1"/>
</dbReference>
<dbReference type="HOGENOM" id="CLU_094589_0_0_11"/>
<dbReference type="STRING" id="1032480.MLP_05540"/>
<keyword evidence="3" id="KW-1185">Reference proteome</keyword>
<feature type="transmembrane region" description="Helical" evidence="1">
    <location>
        <begin position="68"/>
        <end position="91"/>
    </location>
</feature>
<keyword evidence="1" id="KW-1133">Transmembrane helix</keyword>
<keyword evidence="1" id="KW-0812">Transmembrane</keyword>
<reference evidence="2 3" key="1">
    <citation type="submission" date="2011-05" db="EMBL/GenBank/DDBJ databases">
        <title>Whole genome sequence of Microlunatus phosphovorus NM-1.</title>
        <authorList>
            <person name="Hosoyama A."/>
            <person name="Sasaki K."/>
            <person name="Harada T."/>
            <person name="Igarashi R."/>
            <person name="Kawakoshi A."/>
            <person name="Sasagawa M."/>
            <person name="Fukada J."/>
            <person name="Nakamura S."/>
            <person name="Katano Y."/>
            <person name="Hanada S."/>
            <person name="Kamagata Y."/>
            <person name="Nakamura N."/>
            <person name="Yamazaki S."/>
            <person name="Fujita N."/>
        </authorList>
    </citation>
    <scope>NUCLEOTIDE SEQUENCE [LARGE SCALE GENOMIC DNA]</scope>
    <source>
        <strain evidence="3">ATCC 700054 / DSM 10555 / JCM 9379 / NBRC 101784 / NCIMB 13414 / VKM Ac-1990 / NM-1</strain>
    </source>
</reference>
<evidence type="ECO:0008006" key="4">
    <source>
        <dbReference type="Google" id="ProtNLM"/>
    </source>
</evidence>
<protein>
    <recommendedName>
        <fullName evidence="4">DUF4386 domain-containing protein</fullName>
    </recommendedName>
</protein>
<sequence length="242" mass="25754">MIITTETTDQQLTNRSRRRLARLAAAALATAAVLAIAGFTALGSIFSYPQILHEPVEVILNRFRDRQAAVMGWFAVLTLSAALMAPAGSWLGRLRGGILGRWITGLGIAAAVVQVAGLQRWITIVPGISEQALDPGSQAASESAFLFWHRLLDTAIGETVGYALTAAFTVLVVIAFDRRLLPRWLVVLGGVAATLIATGVIIPVVSGASLTNFAGYVLWCVWLLVVAGFLIKAARSDSVCRT</sequence>